<dbReference type="InterPro" id="IPR000719">
    <property type="entry name" value="Prot_kinase_dom"/>
</dbReference>
<accession>A0A2N1NHS9</accession>
<dbReference type="Gene3D" id="1.10.510.10">
    <property type="entry name" value="Transferase(Phosphotransferase) domain 1"/>
    <property type="match status" value="1"/>
</dbReference>
<reference evidence="6 7" key="2">
    <citation type="submission" date="2017-10" db="EMBL/GenBank/DDBJ databases">
        <title>Extensive intraspecific genome diversity in a model arbuscular mycorrhizal fungus.</title>
        <authorList>
            <person name="Chen E.C.H."/>
            <person name="Morin E."/>
            <person name="Baudet D."/>
            <person name="Noel J."/>
            <person name="Ndikumana S."/>
            <person name="Charron P."/>
            <person name="St-Onge C."/>
            <person name="Giorgi J."/>
            <person name="Grigoriev I.V."/>
            <person name="Roux C."/>
            <person name="Martin F.M."/>
            <person name="Corradi N."/>
        </authorList>
    </citation>
    <scope>NUCLEOTIDE SEQUENCE [LARGE SCALE GENOMIC DNA]</scope>
    <source>
        <strain evidence="6 7">C2</strain>
    </source>
</reference>
<dbReference type="PROSITE" id="PS50011">
    <property type="entry name" value="PROTEIN_KINASE_DOM"/>
    <property type="match status" value="1"/>
</dbReference>
<dbReference type="AlphaFoldDB" id="A0A2N1NHS9"/>
<evidence type="ECO:0000313" key="6">
    <source>
        <dbReference type="EMBL" id="PKK73475.1"/>
    </source>
</evidence>
<evidence type="ECO:0000313" key="7">
    <source>
        <dbReference type="Proteomes" id="UP000233469"/>
    </source>
</evidence>
<organism evidence="6 7">
    <name type="scientific">Rhizophagus irregularis</name>
    <dbReference type="NCBI Taxonomy" id="588596"/>
    <lineage>
        <taxon>Eukaryota</taxon>
        <taxon>Fungi</taxon>
        <taxon>Fungi incertae sedis</taxon>
        <taxon>Mucoromycota</taxon>
        <taxon>Glomeromycotina</taxon>
        <taxon>Glomeromycetes</taxon>
        <taxon>Glomerales</taxon>
        <taxon>Glomeraceae</taxon>
        <taxon>Rhizophagus</taxon>
    </lineage>
</organism>
<dbReference type="Pfam" id="PF07714">
    <property type="entry name" value="PK_Tyr_Ser-Thr"/>
    <property type="match status" value="1"/>
</dbReference>
<dbReference type="PANTHER" id="PTHR44329:SF288">
    <property type="entry name" value="MITOGEN-ACTIVATED PROTEIN KINASE KINASE KINASE 20"/>
    <property type="match status" value="1"/>
</dbReference>
<feature type="domain" description="Protein kinase" evidence="5">
    <location>
        <begin position="1"/>
        <end position="130"/>
    </location>
</feature>
<keyword evidence="4" id="KW-0067">ATP-binding</keyword>
<dbReference type="SUPFAM" id="SSF56112">
    <property type="entry name" value="Protein kinase-like (PK-like)"/>
    <property type="match status" value="1"/>
</dbReference>
<reference evidence="6 7" key="1">
    <citation type="submission" date="2016-04" db="EMBL/GenBank/DDBJ databases">
        <title>Genome analyses suggest a sexual origin of heterokaryosis in a supposedly ancient asexual fungus.</title>
        <authorList>
            <person name="Ropars J."/>
            <person name="Sedzielewska K."/>
            <person name="Noel J."/>
            <person name="Charron P."/>
            <person name="Farinelli L."/>
            <person name="Marton T."/>
            <person name="Kruger M."/>
            <person name="Pelin A."/>
            <person name="Brachmann A."/>
            <person name="Corradi N."/>
        </authorList>
    </citation>
    <scope>NUCLEOTIDE SEQUENCE [LARGE SCALE GENOMIC DNA]</scope>
    <source>
        <strain evidence="6 7">C2</strain>
    </source>
</reference>
<dbReference type="PANTHER" id="PTHR44329">
    <property type="entry name" value="SERINE/THREONINE-PROTEIN KINASE TNNI3K-RELATED"/>
    <property type="match status" value="1"/>
</dbReference>
<comment type="caution">
    <text evidence="6">The sequence shown here is derived from an EMBL/GenBank/DDBJ whole genome shotgun (WGS) entry which is preliminary data.</text>
</comment>
<evidence type="ECO:0000256" key="3">
    <source>
        <dbReference type="ARBA" id="ARBA00022777"/>
    </source>
</evidence>
<dbReference type="InterPro" id="IPR001245">
    <property type="entry name" value="Ser-Thr/Tyr_kinase_cat_dom"/>
</dbReference>
<dbReference type="GO" id="GO:0004674">
    <property type="term" value="F:protein serine/threonine kinase activity"/>
    <property type="evidence" value="ECO:0007669"/>
    <property type="project" value="TreeGrafter"/>
</dbReference>
<name>A0A2N1NHS9_9GLOM</name>
<evidence type="ECO:0000259" key="5">
    <source>
        <dbReference type="PROSITE" id="PS50011"/>
    </source>
</evidence>
<dbReference type="VEuPathDB" id="FungiDB:RhiirA1_466814"/>
<dbReference type="GO" id="GO:0005524">
    <property type="term" value="F:ATP binding"/>
    <property type="evidence" value="ECO:0007669"/>
    <property type="project" value="UniProtKB-KW"/>
</dbReference>
<keyword evidence="2" id="KW-0547">Nucleotide-binding</keyword>
<evidence type="ECO:0000256" key="4">
    <source>
        <dbReference type="ARBA" id="ARBA00022840"/>
    </source>
</evidence>
<evidence type="ECO:0000256" key="1">
    <source>
        <dbReference type="ARBA" id="ARBA00022679"/>
    </source>
</evidence>
<sequence>MPSSMIQLIQQKPIVALITVDDEDNEIYGIIPYVAPEVLQGQKYTKASDIYSFGMIMRELMTGRRPELIIEICDEVRPPIVTNAPEGYIELMQKCWHPDPNKSELLLKDPCKIMKLPDIGPITNNPHATYKSKTFK</sequence>
<gene>
    <name evidence="6" type="ORF">RhiirC2_847608</name>
</gene>
<proteinExistence type="predicted"/>
<dbReference type="InterPro" id="IPR011009">
    <property type="entry name" value="Kinase-like_dom_sf"/>
</dbReference>
<dbReference type="EMBL" id="LLXL01000369">
    <property type="protein sequence ID" value="PKK73475.1"/>
    <property type="molecule type" value="Genomic_DNA"/>
</dbReference>
<dbReference type="InterPro" id="IPR051681">
    <property type="entry name" value="Ser/Thr_Kinases-Pseudokinases"/>
</dbReference>
<protein>
    <submittedName>
        <fullName evidence="6">Kinase-like protein</fullName>
    </submittedName>
</protein>
<dbReference type="Proteomes" id="UP000233469">
    <property type="component" value="Unassembled WGS sequence"/>
</dbReference>
<keyword evidence="3 6" id="KW-0418">Kinase</keyword>
<dbReference type="VEuPathDB" id="FungiDB:FUN_004986"/>
<evidence type="ECO:0000256" key="2">
    <source>
        <dbReference type="ARBA" id="ARBA00022741"/>
    </source>
</evidence>
<keyword evidence="1" id="KW-0808">Transferase</keyword>